<dbReference type="InterPro" id="IPR029069">
    <property type="entry name" value="HotDog_dom_sf"/>
</dbReference>
<dbReference type="Proteomes" id="UP000649739">
    <property type="component" value="Unassembled WGS sequence"/>
</dbReference>
<dbReference type="SUPFAM" id="SSF54637">
    <property type="entry name" value="Thioesterase/thiol ester dehydrase-isomerase"/>
    <property type="match status" value="1"/>
</dbReference>
<keyword evidence="2" id="KW-1185">Reference proteome</keyword>
<evidence type="ECO:0000313" key="1">
    <source>
        <dbReference type="EMBL" id="GGK01566.1"/>
    </source>
</evidence>
<protein>
    <submittedName>
        <fullName evidence="1">Uncharacterized protein</fullName>
    </submittedName>
</protein>
<reference evidence="1" key="2">
    <citation type="submission" date="2020-09" db="EMBL/GenBank/DDBJ databases">
        <authorList>
            <person name="Sun Q."/>
            <person name="Ohkuma M."/>
        </authorList>
    </citation>
    <scope>NUCLEOTIDE SEQUENCE</scope>
    <source>
        <strain evidence="1">JCM 3090</strain>
    </source>
</reference>
<evidence type="ECO:0000313" key="2">
    <source>
        <dbReference type="Proteomes" id="UP000649739"/>
    </source>
</evidence>
<organism evidence="1 2">
    <name type="scientific">Pilimelia anulata</name>
    <dbReference type="NCBI Taxonomy" id="53371"/>
    <lineage>
        <taxon>Bacteria</taxon>
        <taxon>Bacillati</taxon>
        <taxon>Actinomycetota</taxon>
        <taxon>Actinomycetes</taxon>
        <taxon>Micromonosporales</taxon>
        <taxon>Micromonosporaceae</taxon>
        <taxon>Pilimelia</taxon>
    </lineage>
</organism>
<gene>
    <name evidence="1" type="ORF">GCM10010123_34270</name>
</gene>
<dbReference type="AlphaFoldDB" id="A0A8J3BAT4"/>
<dbReference type="RefSeq" id="WP_189171165.1">
    <property type="nucleotide sequence ID" value="NZ_BMQB01000007.1"/>
</dbReference>
<accession>A0A8J3BAT4</accession>
<comment type="caution">
    <text evidence="1">The sequence shown here is derived from an EMBL/GenBank/DDBJ whole genome shotgun (WGS) entry which is preliminary data.</text>
</comment>
<dbReference type="Gene3D" id="3.10.129.10">
    <property type="entry name" value="Hotdog Thioesterase"/>
    <property type="match status" value="1"/>
</dbReference>
<dbReference type="EMBL" id="BMQB01000007">
    <property type="protein sequence ID" value="GGK01566.1"/>
    <property type="molecule type" value="Genomic_DNA"/>
</dbReference>
<name>A0A8J3BAT4_9ACTN</name>
<proteinExistence type="predicted"/>
<reference evidence="1" key="1">
    <citation type="journal article" date="2014" name="Int. J. Syst. Evol. Microbiol.">
        <title>Complete genome sequence of Corynebacterium casei LMG S-19264T (=DSM 44701T), isolated from a smear-ripened cheese.</title>
        <authorList>
            <consortium name="US DOE Joint Genome Institute (JGI-PGF)"/>
            <person name="Walter F."/>
            <person name="Albersmeier A."/>
            <person name="Kalinowski J."/>
            <person name="Ruckert C."/>
        </authorList>
    </citation>
    <scope>NUCLEOTIDE SEQUENCE</scope>
    <source>
        <strain evidence="1">JCM 3090</strain>
    </source>
</reference>
<sequence>MRIPGRFNGPPDSANGGWTAGLLAAALNPDPTATATITLRRPPPLDTDLTIGRTAGGGLTLTHGETLIAEATPAAAVTDPVPPVDPVAAAEAATRYPGSTDHPFPTCWVCGPGRAARDGLHLTPGPLPDGRTATPFTAPDDVTPTHVWAALDCPGGWSVLTPGRPYVLGRMTTTVTAVPRPGEQCVVVGTCLATEGRKARVNTTLYDSSTTPLATSTAVWIAL</sequence>